<dbReference type="Pfam" id="PF02595">
    <property type="entry name" value="Gly_kinase"/>
    <property type="match status" value="1"/>
</dbReference>
<organism evidence="5 6">
    <name type="scientific">Candidatus Avisuccinivibrio stercorigallinarum</name>
    <dbReference type="NCBI Taxonomy" id="2840704"/>
    <lineage>
        <taxon>Bacteria</taxon>
        <taxon>Pseudomonadati</taxon>
        <taxon>Pseudomonadota</taxon>
        <taxon>Gammaproteobacteria</taxon>
        <taxon>Aeromonadales</taxon>
        <taxon>Succinivibrionaceae</taxon>
        <taxon>Succinivibrionaceae incertae sedis</taxon>
        <taxon>Candidatus Avisuccinivibrio</taxon>
    </lineage>
</organism>
<dbReference type="AlphaFoldDB" id="A0A9D9D9X2"/>
<reference evidence="5" key="2">
    <citation type="journal article" date="2021" name="PeerJ">
        <title>Extensive microbial diversity within the chicken gut microbiome revealed by metagenomics and culture.</title>
        <authorList>
            <person name="Gilroy R."/>
            <person name="Ravi A."/>
            <person name="Getino M."/>
            <person name="Pursley I."/>
            <person name="Horton D.L."/>
            <person name="Alikhan N.F."/>
            <person name="Baker D."/>
            <person name="Gharbi K."/>
            <person name="Hall N."/>
            <person name="Watson M."/>
            <person name="Adriaenssens E.M."/>
            <person name="Foster-Nyarko E."/>
            <person name="Jarju S."/>
            <person name="Secka A."/>
            <person name="Antonio M."/>
            <person name="Oren A."/>
            <person name="Chaudhuri R.R."/>
            <person name="La Ragione R."/>
            <person name="Hildebrand F."/>
            <person name="Pallen M.J."/>
        </authorList>
    </citation>
    <scope>NUCLEOTIDE SEQUENCE</scope>
    <source>
        <strain evidence="5">17213</strain>
    </source>
</reference>
<dbReference type="GO" id="GO:0031388">
    <property type="term" value="P:organic acid phosphorylation"/>
    <property type="evidence" value="ECO:0007669"/>
    <property type="project" value="UniProtKB-UniRule"/>
</dbReference>
<comment type="similarity">
    <text evidence="1 4">Belongs to the glycerate kinase type-1 family.</text>
</comment>
<dbReference type="PANTHER" id="PTHR21599">
    <property type="entry name" value="GLYCERATE KINASE"/>
    <property type="match status" value="1"/>
</dbReference>
<dbReference type="Proteomes" id="UP000823631">
    <property type="component" value="Unassembled WGS sequence"/>
</dbReference>
<dbReference type="Gene3D" id="3.90.1510.10">
    <property type="entry name" value="Glycerate kinase, domain 2"/>
    <property type="match status" value="1"/>
</dbReference>
<evidence type="ECO:0000313" key="6">
    <source>
        <dbReference type="Proteomes" id="UP000823631"/>
    </source>
</evidence>
<dbReference type="EMBL" id="JADINH010000029">
    <property type="protein sequence ID" value="MBO8415108.1"/>
    <property type="molecule type" value="Genomic_DNA"/>
</dbReference>
<dbReference type="InterPro" id="IPR018197">
    <property type="entry name" value="Glycerate_kinase_RE-like"/>
</dbReference>
<name>A0A9D9D9X2_9GAMM</name>
<gene>
    <name evidence="5" type="ORF">IAB19_01845</name>
</gene>
<evidence type="ECO:0000256" key="2">
    <source>
        <dbReference type="ARBA" id="ARBA00022679"/>
    </source>
</evidence>
<dbReference type="InterPro" id="IPR018193">
    <property type="entry name" value="Glyc_kinase_flavodox-like_fold"/>
</dbReference>
<dbReference type="PIRSF" id="PIRSF006078">
    <property type="entry name" value="GlxK"/>
    <property type="match status" value="1"/>
</dbReference>
<reference evidence="5" key="1">
    <citation type="submission" date="2020-10" db="EMBL/GenBank/DDBJ databases">
        <authorList>
            <person name="Gilroy R."/>
        </authorList>
    </citation>
    <scope>NUCLEOTIDE SEQUENCE</scope>
    <source>
        <strain evidence="5">17213</strain>
    </source>
</reference>
<evidence type="ECO:0000256" key="1">
    <source>
        <dbReference type="ARBA" id="ARBA00006284"/>
    </source>
</evidence>
<keyword evidence="2 4" id="KW-0808">Transferase</keyword>
<proteinExistence type="inferred from homology"/>
<dbReference type="Gene3D" id="3.40.50.10350">
    <property type="entry name" value="Glycerate kinase, domain 1"/>
    <property type="match status" value="1"/>
</dbReference>
<evidence type="ECO:0000313" key="5">
    <source>
        <dbReference type="EMBL" id="MBO8415108.1"/>
    </source>
</evidence>
<dbReference type="InterPro" id="IPR036129">
    <property type="entry name" value="Glycerate_kinase_sf"/>
</dbReference>
<dbReference type="PANTHER" id="PTHR21599:SF0">
    <property type="entry name" value="GLYCERATE KINASE"/>
    <property type="match status" value="1"/>
</dbReference>
<protein>
    <submittedName>
        <fullName evidence="5">Glycerate kinase</fullName>
    </submittedName>
</protein>
<sequence>MKVIIALDSFKGSCSAFDACAAVAAGIKSYDPSIETVLMPVSDGGEGLIASLQGSLEERGFHCALCEVTGPYLKKVQCTMLIKDELCVLEMAQCSGIELEEPSRLRACEATTYGLGEAVNFALSRGCRKFKIGLGGSATNDGGTGFLQALGVRFYDAKGQEIVRPMCGKDLAGLKRIDLTGMNPVLRECSFTGICDVKNPLLGKNGATQIFGPQKGLKDNDMYLLESGMENYANLLTQETGRDLRDSPGAGAAGGMGAALVWILGAKLNSGIDEVLDLLELDKVLPGSSLVFVGEGRMDSQSCQGKAPAGVALRAKKQGIPVVALCGCVEEDAEALYNYGIGSMFSICNKPMTLEQSVGSCKALLKRSACNIIRLFERCGGAA</sequence>
<dbReference type="InterPro" id="IPR004381">
    <property type="entry name" value="Glycerate_kinase"/>
</dbReference>
<keyword evidence="3 4" id="KW-0418">Kinase</keyword>
<dbReference type="GO" id="GO:0008887">
    <property type="term" value="F:glycerate kinase activity"/>
    <property type="evidence" value="ECO:0007669"/>
    <property type="project" value="UniProtKB-UniRule"/>
</dbReference>
<comment type="caution">
    <text evidence="5">The sequence shown here is derived from an EMBL/GenBank/DDBJ whole genome shotgun (WGS) entry which is preliminary data.</text>
</comment>
<dbReference type="SUPFAM" id="SSF110738">
    <property type="entry name" value="Glycerate kinase I"/>
    <property type="match status" value="1"/>
</dbReference>
<evidence type="ECO:0000256" key="4">
    <source>
        <dbReference type="PIRNR" id="PIRNR006078"/>
    </source>
</evidence>
<accession>A0A9D9D9X2</accession>
<dbReference type="NCBIfam" id="TIGR00045">
    <property type="entry name" value="glycerate kinase"/>
    <property type="match status" value="1"/>
</dbReference>
<evidence type="ECO:0000256" key="3">
    <source>
        <dbReference type="ARBA" id="ARBA00022777"/>
    </source>
</evidence>